<dbReference type="EMBL" id="WKKI01000027">
    <property type="protein sequence ID" value="MRX73112.1"/>
    <property type="molecule type" value="Genomic_DNA"/>
</dbReference>
<dbReference type="InterPro" id="IPR050595">
    <property type="entry name" value="Bact_response_regulator"/>
</dbReference>
<organism evidence="4 5">
    <name type="scientific">Metabacillus lacus</name>
    <dbReference type="NCBI Taxonomy" id="1983721"/>
    <lineage>
        <taxon>Bacteria</taxon>
        <taxon>Bacillati</taxon>
        <taxon>Bacillota</taxon>
        <taxon>Bacilli</taxon>
        <taxon>Bacillales</taxon>
        <taxon>Bacillaceae</taxon>
        <taxon>Metabacillus</taxon>
    </lineage>
</organism>
<dbReference type="Proteomes" id="UP000448867">
    <property type="component" value="Unassembled WGS sequence"/>
</dbReference>
<evidence type="ECO:0000256" key="1">
    <source>
        <dbReference type="ARBA" id="ARBA00022553"/>
    </source>
</evidence>
<gene>
    <name evidence="4" type="ORF">GJU40_13265</name>
</gene>
<evidence type="ECO:0000313" key="4">
    <source>
        <dbReference type="EMBL" id="MRX73112.1"/>
    </source>
</evidence>
<protein>
    <submittedName>
        <fullName evidence="4">Response regulator</fullName>
    </submittedName>
</protein>
<dbReference type="Gene3D" id="3.40.50.2300">
    <property type="match status" value="1"/>
</dbReference>
<accession>A0A7X2J0C7</accession>
<comment type="caution">
    <text evidence="4">The sequence shown here is derived from an EMBL/GenBank/DDBJ whole genome shotgun (WGS) entry which is preliminary data.</text>
</comment>
<dbReference type="InterPro" id="IPR011006">
    <property type="entry name" value="CheY-like_superfamily"/>
</dbReference>
<name>A0A7X2J0C7_9BACI</name>
<dbReference type="SMART" id="SM00448">
    <property type="entry name" value="REC"/>
    <property type="match status" value="1"/>
</dbReference>
<dbReference type="CDD" id="cd17546">
    <property type="entry name" value="REC_hyHK_CKI1_RcsC-like"/>
    <property type="match status" value="1"/>
</dbReference>
<evidence type="ECO:0000259" key="3">
    <source>
        <dbReference type="PROSITE" id="PS50110"/>
    </source>
</evidence>
<dbReference type="GO" id="GO:0000160">
    <property type="term" value="P:phosphorelay signal transduction system"/>
    <property type="evidence" value="ECO:0007669"/>
    <property type="project" value="InterPro"/>
</dbReference>
<dbReference type="SUPFAM" id="SSF52172">
    <property type="entry name" value="CheY-like"/>
    <property type="match status" value="1"/>
</dbReference>
<dbReference type="InterPro" id="IPR001789">
    <property type="entry name" value="Sig_transdc_resp-reg_receiver"/>
</dbReference>
<feature type="domain" description="Response regulatory" evidence="3">
    <location>
        <begin position="3"/>
        <end position="119"/>
    </location>
</feature>
<dbReference type="PANTHER" id="PTHR44591">
    <property type="entry name" value="STRESS RESPONSE REGULATOR PROTEIN 1"/>
    <property type="match status" value="1"/>
</dbReference>
<dbReference type="PANTHER" id="PTHR44591:SF3">
    <property type="entry name" value="RESPONSE REGULATORY DOMAIN-CONTAINING PROTEIN"/>
    <property type="match status" value="1"/>
</dbReference>
<keyword evidence="1 2" id="KW-0597">Phosphoprotein</keyword>
<evidence type="ECO:0000256" key="2">
    <source>
        <dbReference type="PROSITE-ProRule" id="PRU00169"/>
    </source>
</evidence>
<keyword evidence="5" id="KW-1185">Reference proteome</keyword>
<dbReference type="RefSeq" id="WP_154308454.1">
    <property type="nucleotide sequence ID" value="NZ_WKKI01000027.1"/>
</dbReference>
<reference evidence="4 5" key="1">
    <citation type="submission" date="2019-11" db="EMBL/GenBank/DDBJ databases">
        <title>Bacillus lacus genome.</title>
        <authorList>
            <person name="Allen C.J."/>
            <person name="Newman J.D."/>
        </authorList>
    </citation>
    <scope>NUCLEOTIDE SEQUENCE [LARGE SCALE GENOMIC DNA]</scope>
    <source>
        <strain evidence="4 5">KCTC 33946</strain>
    </source>
</reference>
<feature type="modified residue" description="4-aspartylphosphate" evidence="2">
    <location>
        <position position="52"/>
    </location>
</feature>
<dbReference type="OrthoDB" id="9797769at2"/>
<evidence type="ECO:0000313" key="5">
    <source>
        <dbReference type="Proteomes" id="UP000448867"/>
    </source>
</evidence>
<dbReference type="AlphaFoldDB" id="A0A7X2J0C7"/>
<proteinExistence type="predicted"/>
<dbReference type="PROSITE" id="PS50110">
    <property type="entry name" value="RESPONSE_REGULATORY"/>
    <property type="match status" value="1"/>
</dbReference>
<dbReference type="Pfam" id="PF00072">
    <property type="entry name" value="Response_reg"/>
    <property type="match status" value="1"/>
</dbReference>
<sequence length="126" mass="14262">MARILLAEDEEVLRMLVTDTLEDEGHDIDEAADGAEALSFIEQNQYDLILLDYMMPVHTGLELIEMMRELPMPQHAKVVMLSAKSQAADQQRVIEAGADYFISKPFSPLALAERIEEILSEHQSLY</sequence>